<evidence type="ECO:0000313" key="2">
    <source>
        <dbReference type="EMBL" id="AXK41319.1"/>
    </source>
</evidence>
<dbReference type="AlphaFoldDB" id="A0A345YBL7"/>
<dbReference type="InterPro" id="IPR018754">
    <property type="entry name" value="RovC-like_DNA-bd"/>
</dbReference>
<protein>
    <submittedName>
        <fullName evidence="2">DUF2285 domain-containing protein</fullName>
    </submittedName>
</protein>
<accession>A0A345YBL7</accession>
<evidence type="ECO:0000313" key="3">
    <source>
        <dbReference type="Proteomes" id="UP000254508"/>
    </source>
</evidence>
<proteinExistence type="predicted"/>
<dbReference type="KEGG" id="err:DVR09_02335"/>
<reference evidence="3" key="1">
    <citation type="submission" date="2018-07" db="EMBL/GenBank/DDBJ databases">
        <title>Genome sequence of Erythrobacter strain YH-07, an antagonistic bacterium isolated from Yellow Sea.</title>
        <authorList>
            <person name="Tang T."/>
            <person name="Liu Q."/>
            <person name="Sun X."/>
        </authorList>
    </citation>
    <scope>NUCLEOTIDE SEQUENCE [LARGE SCALE GENOMIC DNA]</scope>
    <source>
        <strain evidence="3">YH-07</strain>
    </source>
</reference>
<dbReference type="RefSeq" id="WP_115415508.1">
    <property type="nucleotide sequence ID" value="NZ_CP031357.1"/>
</dbReference>
<feature type="domain" description="T6SS Transcription factor RovC-like DNA binding" evidence="1">
    <location>
        <begin position="72"/>
        <end position="173"/>
    </location>
</feature>
<sequence>MRDAPFIIDARIPVEDKSLLDRILSSRRIVTDRVYKDTRHLIVDGRRGRHRIVLSSRPDEPKKAGFLCRADQWIEARLESVAALVGGTGTPRFLRPTPYHRHRLTTLLLILDTIERLGERNATVRKVAGLALYPGLERVSAIEWKSSSYRRQTQRLAAEARQMVKVGYKDLLKGRARPCERIDGVAQNALQLSDPKQAG</sequence>
<name>A0A345YBL7_9SPHN</name>
<dbReference type="OrthoDB" id="7772848at2"/>
<dbReference type="EMBL" id="CP031357">
    <property type="protein sequence ID" value="AXK41319.1"/>
    <property type="molecule type" value="Genomic_DNA"/>
</dbReference>
<dbReference type="Proteomes" id="UP000254508">
    <property type="component" value="Chromosome"/>
</dbReference>
<organism evidence="2 3">
    <name type="scientific">Erythrobacter aureus</name>
    <dbReference type="NCBI Taxonomy" id="2182384"/>
    <lineage>
        <taxon>Bacteria</taxon>
        <taxon>Pseudomonadati</taxon>
        <taxon>Pseudomonadota</taxon>
        <taxon>Alphaproteobacteria</taxon>
        <taxon>Sphingomonadales</taxon>
        <taxon>Erythrobacteraceae</taxon>
        <taxon>Erythrobacter/Porphyrobacter group</taxon>
        <taxon>Erythrobacter</taxon>
    </lineage>
</organism>
<dbReference type="Pfam" id="PF10074">
    <property type="entry name" value="RovC_DNA-bd"/>
    <property type="match status" value="1"/>
</dbReference>
<evidence type="ECO:0000259" key="1">
    <source>
        <dbReference type="Pfam" id="PF10074"/>
    </source>
</evidence>
<gene>
    <name evidence="2" type="ORF">DVR09_02335</name>
</gene>
<keyword evidence="3" id="KW-1185">Reference proteome</keyword>